<feature type="domain" description="Integrase catalytic" evidence="1">
    <location>
        <begin position="12"/>
        <end position="61"/>
    </location>
</feature>
<name>A0A926HRA3_9FIRM</name>
<dbReference type="EMBL" id="JACRSN010000001">
    <property type="protein sequence ID" value="MBC8532580.1"/>
    <property type="molecule type" value="Genomic_DNA"/>
</dbReference>
<dbReference type="GO" id="GO:0015074">
    <property type="term" value="P:DNA integration"/>
    <property type="evidence" value="ECO:0007669"/>
    <property type="project" value="InterPro"/>
</dbReference>
<dbReference type="Pfam" id="PF13333">
    <property type="entry name" value="rve_2"/>
    <property type="match status" value="1"/>
</dbReference>
<proteinExistence type="predicted"/>
<organism evidence="2 3">
    <name type="scientific">Yeguia hominis</name>
    <dbReference type="NCBI Taxonomy" id="2763662"/>
    <lineage>
        <taxon>Bacteria</taxon>
        <taxon>Bacillati</taxon>
        <taxon>Bacillota</taxon>
        <taxon>Clostridia</taxon>
        <taxon>Eubacteriales</taxon>
        <taxon>Yeguiaceae</taxon>
        <taxon>Yeguia</taxon>
    </lineage>
</organism>
<accession>A0A926HRA3</accession>
<dbReference type="InterPro" id="IPR001584">
    <property type="entry name" value="Integrase_cat-core"/>
</dbReference>
<dbReference type="RefSeq" id="WP_249317782.1">
    <property type="nucleotide sequence ID" value="NZ_JACRSN010000001.1"/>
</dbReference>
<keyword evidence="3" id="KW-1185">Reference proteome</keyword>
<evidence type="ECO:0000313" key="2">
    <source>
        <dbReference type="EMBL" id="MBC8532580.1"/>
    </source>
</evidence>
<dbReference type="Proteomes" id="UP000651482">
    <property type="component" value="Unassembled WGS sequence"/>
</dbReference>
<protein>
    <submittedName>
        <fullName evidence="2">IS3 family transposase</fullName>
    </submittedName>
</protein>
<reference evidence="2" key="1">
    <citation type="submission" date="2020-08" db="EMBL/GenBank/DDBJ databases">
        <title>Genome public.</title>
        <authorList>
            <person name="Liu C."/>
            <person name="Sun Q."/>
        </authorList>
    </citation>
    <scope>NUCLEOTIDE SEQUENCE</scope>
    <source>
        <strain evidence="2">NSJ-40</strain>
    </source>
</reference>
<dbReference type="AlphaFoldDB" id="A0A926HRA3"/>
<sequence>MFSPGCLYDNAAFGTLKTECLYRRKFSCRAEIEQVVEYVRFCNYERISLKNGLTPFEIRSKAV</sequence>
<evidence type="ECO:0000259" key="1">
    <source>
        <dbReference type="Pfam" id="PF13333"/>
    </source>
</evidence>
<comment type="caution">
    <text evidence="2">The sequence shown here is derived from an EMBL/GenBank/DDBJ whole genome shotgun (WGS) entry which is preliminary data.</text>
</comment>
<evidence type="ECO:0000313" key="3">
    <source>
        <dbReference type="Proteomes" id="UP000651482"/>
    </source>
</evidence>
<gene>
    <name evidence="2" type="ORF">IAG03_00900</name>
</gene>